<reference evidence="1 2" key="1">
    <citation type="journal article" date="2021" name="BMC Biol.">
        <title>Horizontally acquired antibacterial genes associated with adaptive radiation of ladybird beetles.</title>
        <authorList>
            <person name="Li H.S."/>
            <person name="Tang X.F."/>
            <person name="Huang Y.H."/>
            <person name="Xu Z.Y."/>
            <person name="Chen M.L."/>
            <person name="Du X.Y."/>
            <person name="Qiu B.Y."/>
            <person name="Chen P.T."/>
            <person name="Zhang W."/>
            <person name="Slipinski A."/>
            <person name="Escalona H.E."/>
            <person name="Waterhouse R.M."/>
            <person name="Zwick A."/>
            <person name="Pang H."/>
        </authorList>
    </citation>
    <scope>NUCLEOTIDE SEQUENCE [LARGE SCALE GENOMIC DNA]</scope>
    <source>
        <strain evidence="1">SYSU2018</strain>
    </source>
</reference>
<dbReference type="Proteomes" id="UP001516400">
    <property type="component" value="Unassembled WGS sequence"/>
</dbReference>
<dbReference type="AlphaFoldDB" id="A0ABD2MRP3"/>
<proteinExistence type="predicted"/>
<organism evidence="1 2">
    <name type="scientific">Cryptolaemus montrouzieri</name>
    <dbReference type="NCBI Taxonomy" id="559131"/>
    <lineage>
        <taxon>Eukaryota</taxon>
        <taxon>Metazoa</taxon>
        <taxon>Ecdysozoa</taxon>
        <taxon>Arthropoda</taxon>
        <taxon>Hexapoda</taxon>
        <taxon>Insecta</taxon>
        <taxon>Pterygota</taxon>
        <taxon>Neoptera</taxon>
        <taxon>Endopterygota</taxon>
        <taxon>Coleoptera</taxon>
        <taxon>Polyphaga</taxon>
        <taxon>Cucujiformia</taxon>
        <taxon>Coccinelloidea</taxon>
        <taxon>Coccinellidae</taxon>
        <taxon>Scymninae</taxon>
        <taxon>Scymnini</taxon>
        <taxon>Cryptolaemus</taxon>
    </lineage>
</organism>
<gene>
    <name evidence="1" type="ORF">HHI36_008148</name>
</gene>
<keyword evidence="2" id="KW-1185">Reference proteome</keyword>
<evidence type="ECO:0000313" key="1">
    <source>
        <dbReference type="EMBL" id="KAL3269065.1"/>
    </source>
</evidence>
<sequence>MERYSLKGFDGFFSGIHHKCTIVSSPSNHHKCTIIFVSSIHYKGAINFLEYSPQGKDNFSSNIHPKGKISFAKALTPRVRYSLQG</sequence>
<name>A0ABD2MRP3_9CUCU</name>
<accession>A0ABD2MRP3</accession>
<dbReference type="EMBL" id="JABFTP020000021">
    <property type="protein sequence ID" value="KAL3269065.1"/>
    <property type="molecule type" value="Genomic_DNA"/>
</dbReference>
<evidence type="ECO:0000313" key="2">
    <source>
        <dbReference type="Proteomes" id="UP001516400"/>
    </source>
</evidence>
<protein>
    <submittedName>
        <fullName evidence="1">Uncharacterized protein</fullName>
    </submittedName>
</protein>
<comment type="caution">
    <text evidence="1">The sequence shown here is derived from an EMBL/GenBank/DDBJ whole genome shotgun (WGS) entry which is preliminary data.</text>
</comment>